<keyword evidence="2" id="KW-1185">Reference proteome</keyword>
<name>A0A811Z2I1_NYCPR</name>
<accession>A0A811Z2I1</accession>
<organism evidence="1 2">
    <name type="scientific">Nyctereutes procyonoides</name>
    <name type="common">Raccoon dog</name>
    <name type="synonym">Canis procyonoides</name>
    <dbReference type="NCBI Taxonomy" id="34880"/>
    <lineage>
        <taxon>Eukaryota</taxon>
        <taxon>Metazoa</taxon>
        <taxon>Chordata</taxon>
        <taxon>Craniata</taxon>
        <taxon>Vertebrata</taxon>
        <taxon>Euteleostomi</taxon>
        <taxon>Mammalia</taxon>
        <taxon>Eutheria</taxon>
        <taxon>Laurasiatheria</taxon>
        <taxon>Carnivora</taxon>
        <taxon>Caniformia</taxon>
        <taxon>Canidae</taxon>
        <taxon>Nyctereutes</taxon>
    </lineage>
</organism>
<reference evidence="1" key="1">
    <citation type="submission" date="2020-12" db="EMBL/GenBank/DDBJ databases">
        <authorList>
            <consortium name="Molecular Ecology Group"/>
        </authorList>
    </citation>
    <scope>NUCLEOTIDE SEQUENCE</scope>
    <source>
        <strain evidence="1">TBG_1078</strain>
    </source>
</reference>
<dbReference type="Proteomes" id="UP000645828">
    <property type="component" value="Unassembled WGS sequence"/>
</dbReference>
<dbReference type="AlphaFoldDB" id="A0A811Z2I1"/>
<proteinExistence type="predicted"/>
<comment type="caution">
    <text evidence="1">The sequence shown here is derived from an EMBL/GenBank/DDBJ whole genome shotgun (WGS) entry which is preliminary data.</text>
</comment>
<gene>
    <name evidence="1" type="ORF">NYPRO_LOCUS13741</name>
</gene>
<sequence length="73" mass="8245">MVHPGTRFSRMGHQQLYWSTSSSTGAIPGNLARVLMFAMSTQTGTVGSRKMCLNMCCQCFCQYRKDIDFIKLD</sequence>
<dbReference type="Gene3D" id="4.10.830.10">
    <property type="entry name" value="30s Ribosomal Protein S14, Chain N"/>
    <property type="match status" value="1"/>
</dbReference>
<dbReference type="InterPro" id="IPR043140">
    <property type="entry name" value="Ribosomal_uS14_sf"/>
</dbReference>
<dbReference type="EMBL" id="CAJHUB010000750">
    <property type="protein sequence ID" value="CAD7680949.1"/>
    <property type="molecule type" value="Genomic_DNA"/>
</dbReference>
<protein>
    <submittedName>
        <fullName evidence="1">(raccoon dog) hypothetical protein</fullName>
    </submittedName>
</protein>
<evidence type="ECO:0000313" key="1">
    <source>
        <dbReference type="EMBL" id="CAD7680949.1"/>
    </source>
</evidence>
<evidence type="ECO:0000313" key="2">
    <source>
        <dbReference type="Proteomes" id="UP000645828"/>
    </source>
</evidence>